<dbReference type="AlphaFoldDB" id="A0A835SIY9"/>
<dbReference type="EMBL" id="JAEHOC010000037">
    <property type="protein sequence ID" value="KAG2428032.1"/>
    <property type="molecule type" value="Genomic_DNA"/>
</dbReference>
<evidence type="ECO:0000313" key="3">
    <source>
        <dbReference type="Proteomes" id="UP000650467"/>
    </source>
</evidence>
<dbReference type="Proteomes" id="UP000650467">
    <property type="component" value="Unassembled WGS sequence"/>
</dbReference>
<proteinExistence type="predicted"/>
<organism evidence="2 3">
    <name type="scientific">Chlamydomonas incerta</name>
    <dbReference type="NCBI Taxonomy" id="51695"/>
    <lineage>
        <taxon>Eukaryota</taxon>
        <taxon>Viridiplantae</taxon>
        <taxon>Chlorophyta</taxon>
        <taxon>core chlorophytes</taxon>
        <taxon>Chlorophyceae</taxon>
        <taxon>CS clade</taxon>
        <taxon>Chlamydomonadales</taxon>
        <taxon>Chlamydomonadaceae</taxon>
        <taxon>Chlamydomonas</taxon>
    </lineage>
</organism>
<accession>A0A835SIY9</accession>
<feature type="region of interest" description="Disordered" evidence="1">
    <location>
        <begin position="342"/>
        <end position="366"/>
    </location>
</feature>
<keyword evidence="3" id="KW-1185">Reference proteome</keyword>
<dbReference type="OrthoDB" id="542880at2759"/>
<reference evidence="2" key="1">
    <citation type="journal article" date="2020" name="bioRxiv">
        <title>Comparative genomics of Chlamydomonas.</title>
        <authorList>
            <person name="Craig R.J."/>
            <person name="Hasan A.R."/>
            <person name="Ness R.W."/>
            <person name="Keightley P.D."/>
        </authorList>
    </citation>
    <scope>NUCLEOTIDE SEQUENCE</scope>
    <source>
        <strain evidence="2">SAG 7.73</strain>
    </source>
</reference>
<evidence type="ECO:0000256" key="1">
    <source>
        <dbReference type="SAM" id="MobiDB-lite"/>
    </source>
</evidence>
<sequence>MLLGKGLGCPEGEAPFNIDGAVSATCGRSAWGCRAPGAVPGEVSLTLGVRRPAAARLLPGAGSAAAVVVPHEAAGAATPHGRSLLNYVPQPCQGAVLYDSATGSPVPHGTITGPVYAGADQQLVGTATLTINSPPGGYMTFTLVRIPSPDFPNSPFWSTDDALWQLYTDLGSLGAAIDAPGCSRPNQLGATFNHVPMTGNIGTFSFIIPYSRLGLTLGSCDRKRFFIIIKTGVAGETAFLSWDYMTKNINQFPELCTSVGGTANSWFGLGPVYAGADQQLVGTATLYPNTPSPGYITFTMVRIPSPDFPSSPFWSTDDALWQLYTDLGSLGAAIDVGAAGTGGGTRSAGLSGRRRLPVGDRISTRA</sequence>
<name>A0A835SIY9_CHLIN</name>
<protein>
    <submittedName>
        <fullName evidence="2">Uncharacterized protein</fullName>
    </submittedName>
</protein>
<comment type="caution">
    <text evidence="2">The sequence shown here is derived from an EMBL/GenBank/DDBJ whole genome shotgun (WGS) entry which is preliminary data.</text>
</comment>
<gene>
    <name evidence="2" type="ORF">HXX76_012017</name>
</gene>
<evidence type="ECO:0000313" key="2">
    <source>
        <dbReference type="EMBL" id="KAG2428032.1"/>
    </source>
</evidence>